<dbReference type="AlphaFoldDB" id="A0A0F9J7N4"/>
<gene>
    <name evidence="1" type="ORF">LCGC14_1857280</name>
</gene>
<comment type="caution">
    <text evidence="1">The sequence shown here is derived from an EMBL/GenBank/DDBJ whole genome shotgun (WGS) entry which is preliminary data.</text>
</comment>
<accession>A0A0F9J7N4</accession>
<organism evidence="1">
    <name type="scientific">marine sediment metagenome</name>
    <dbReference type="NCBI Taxonomy" id="412755"/>
    <lineage>
        <taxon>unclassified sequences</taxon>
        <taxon>metagenomes</taxon>
        <taxon>ecological metagenomes</taxon>
    </lineage>
</organism>
<proteinExistence type="predicted"/>
<evidence type="ECO:0000313" key="1">
    <source>
        <dbReference type="EMBL" id="KKL95177.1"/>
    </source>
</evidence>
<name>A0A0F9J7N4_9ZZZZ</name>
<protein>
    <submittedName>
        <fullName evidence="1">Uncharacterized protein</fullName>
    </submittedName>
</protein>
<sequence>MSLDELRSPAFRDILGFPGYRVGDDGSVWSCWTKQGRGIGRGTRYVQTQLWKELAGGTDKDGYRKVILCNRKKKRYVRVNVLVLEVFTSPRPVGEVAAHQNGIRADNRLSNLQWKTQRSNIADKKRHGTHQQGNLHGCSRVTEDDVREIRRRRVAGETYALIAEDYPIGLQGVAAICSRRNWKCVA</sequence>
<dbReference type="SUPFAM" id="SSF54060">
    <property type="entry name" value="His-Me finger endonucleases"/>
    <property type="match status" value="1"/>
</dbReference>
<dbReference type="Gene3D" id="3.90.75.20">
    <property type="match status" value="1"/>
</dbReference>
<reference evidence="1" key="1">
    <citation type="journal article" date="2015" name="Nature">
        <title>Complex archaea that bridge the gap between prokaryotes and eukaryotes.</title>
        <authorList>
            <person name="Spang A."/>
            <person name="Saw J.H."/>
            <person name="Jorgensen S.L."/>
            <person name="Zaremba-Niedzwiedzka K."/>
            <person name="Martijn J."/>
            <person name="Lind A.E."/>
            <person name="van Eijk R."/>
            <person name="Schleper C."/>
            <person name="Guy L."/>
            <person name="Ettema T.J."/>
        </authorList>
    </citation>
    <scope>NUCLEOTIDE SEQUENCE</scope>
</reference>
<dbReference type="InterPro" id="IPR044925">
    <property type="entry name" value="His-Me_finger_sf"/>
</dbReference>
<dbReference type="EMBL" id="LAZR01018742">
    <property type="protein sequence ID" value="KKL95177.1"/>
    <property type="molecule type" value="Genomic_DNA"/>
</dbReference>